<keyword evidence="2" id="KW-0560">Oxidoreductase</keyword>
<dbReference type="RefSeq" id="WP_176071723.1">
    <property type="nucleotide sequence ID" value="NZ_JABWMJ010000018.1"/>
</dbReference>
<reference evidence="4 5" key="1">
    <citation type="submission" date="2020-06" db="EMBL/GenBank/DDBJ databases">
        <title>Schlegella sp. ID0723 isolated from air conditioner.</title>
        <authorList>
            <person name="Kim D.Y."/>
            <person name="Kim D.-U."/>
        </authorList>
    </citation>
    <scope>NUCLEOTIDE SEQUENCE [LARGE SCALE GENOMIC DNA]</scope>
    <source>
        <strain evidence="4 5">ID0723</strain>
    </source>
</reference>
<accession>A0A7Y6TZ25</accession>
<comment type="caution">
    <text evidence="4">The sequence shown here is derived from an EMBL/GenBank/DDBJ whole genome shotgun (WGS) entry which is preliminary data.</text>
</comment>
<dbReference type="AlphaFoldDB" id="A0A7Y6TZ25"/>
<dbReference type="Pfam" id="PF13561">
    <property type="entry name" value="adh_short_C2"/>
    <property type="match status" value="1"/>
</dbReference>
<evidence type="ECO:0000256" key="1">
    <source>
        <dbReference type="ARBA" id="ARBA00022857"/>
    </source>
</evidence>
<dbReference type="PANTHER" id="PTHR43296">
    <property type="entry name" value="PEROXISOMAL 2,4-DIENOYL-COA REDUCTASE"/>
    <property type="match status" value="1"/>
</dbReference>
<dbReference type="Proteomes" id="UP000529637">
    <property type="component" value="Unassembled WGS sequence"/>
</dbReference>
<dbReference type="PRINTS" id="PR00081">
    <property type="entry name" value="GDHRDH"/>
</dbReference>
<evidence type="ECO:0000313" key="5">
    <source>
        <dbReference type="Proteomes" id="UP000529637"/>
    </source>
</evidence>
<organism evidence="4 5">
    <name type="scientific">Piscinibacter koreensis</name>
    <dbReference type="NCBI Taxonomy" id="2742824"/>
    <lineage>
        <taxon>Bacteria</taxon>
        <taxon>Pseudomonadati</taxon>
        <taxon>Pseudomonadota</taxon>
        <taxon>Betaproteobacteria</taxon>
        <taxon>Burkholderiales</taxon>
        <taxon>Sphaerotilaceae</taxon>
        <taxon>Piscinibacter</taxon>
    </lineage>
</organism>
<name>A0A7Y6TZ25_9BURK</name>
<dbReference type="GO" id="GO:0009062">
    <property type="term" value="P:fatty acid catabolic process"/>
    <property type="evidence" value="ECO:0007669"/>
    <property type="project" value="InterPro"/>
</dbReference>
<protein>
    <submittedName>
        <fullName evidence="4">SDR family oxidoreductase</fullName>
    </submittedName>
</protein>
<keyword evidence="1" id="KW-0521">NADP</keyword>
<gene>
    <name evidence="4" type="ORF">HQN59_24290</name>
</gene>
<evidence type="ECO:0000313" key="4">
    <source>
        <dbReference type="EMBL" id="NUZ08868.1"/>
    </source>
</evidence>
<dbReference type="PANTHER" id="PTHR43296:SF2">
    <property type="entry name" value="PEROXISOMAL 2,4-DIENOYL-COA REDUCTASE [(3E)-ENOYL-COA-PRODUCING]"/>
    <property type="match status" value="1"/>
</dbReference>
<dbReference type="GO" id="GO:0008670">
    <property type="term" value="F:2,4-dienoyl-CoA reductase (NADPH) activity"/>
    <property type="evidence" value="ECO:0007669"/>
    <property type="project" value="InterPro"/>
</dbReference>
<dbReference type="InterPro" id="IPR045017">
    <property type="entry name" value="DECR2-like"/>
</dbReference>
<evidence type="ECO:0000256" key="2">
    <source>
        <dbReference type="ARBA" id="ARBA00023002"/>
    </source>
</evidence>
<feature type="region of interest" description="Disordered" evidence="3">
    <location>
        <begin position="200"/>
        <end position="221"/>
    </location>
</feature>
<proteinExistence type="predicted"/>
<sequence>MFCPDVLKGQRILVTGGGTGLGRAMSERLLELGAQVHICGRRSSVLEEAADSMEKLTGTRPTYSACDLRDPASVSAMVDEAWTHAPLTGLLNNAAGNFISRTEDLSPRGFDAIANTVFHGTFYVTHAVGKRWIAEKLPGSVVSIVVTWTRTGAPFVVPSAMSKAGVETMTRSLAIEWGRYGIRLNAIAPGIFATEGATARLRPGADPHSRERKGNPTGRLGELPELANLATFLFADGCRWLTGETIAIDGGQHLAQGAYFTDYLEWSDTQWADARERIREQNEKDKAMRTVEAASDKVPT</sequence>
<feature type="compositionally biased region" description="Basic and acidic residues" evidence="3">
    <location>
        <begin position="203"/>
        <end position="214"/>
    </location>
</feature>
<dbReference type="CDD" id="cd05369">
    <property type="entry name" value="TER_DECR_SDR_a"/>
    <property type="match status" value="1"/>
</dbReference>
<dbReference type="SUPFAM" id="SSF51735">
    <property type="entry name" value="NAD(P)-binding Rossmann-fold domains"/>
    <property type="match status" value="1"/>
</dbReference>
<dbReference type="Gene3D" id="3.40.50.720">
    <property type="entry name" value="NAD(P)-binding Rossmann-like Domain"/>
    <property type="match status" value="1"/>
</dbReference>
<dbReference type="InterPro" id="IPR002347">
    <property type="entry name" value="SDR_fam"/>
</dbReference>
<dbReference type="InterPro" id="IPR036291">
    <property type="entry name" value="NAD(P)-bd_dom_sf"/>
</dbReference>
<evidence type="ECO:0000256" key="3">
    <source>
        <dbReference type="SAM" id="MobiDB-lite"/>
    </source>
</evidence>
<keyword evidence="5" id="KW-1185">Reference proteome</keyword>
<dbReference type="EMBL" id="JABWMJ010000018">
    <property type="protein sequence ID" value="NUZ08868.1"/>
    <property type="molecule type" value="Genomic_DNA"/>
</dbReference>